<sequence>MPALGSPRRDRRLLAPLLLVLGLVLSGCGGVDTVDERASSSSPAADPEFPVSVLSGPVGGDTEVTLDAEPTSIVSLSPTATEMLWAVGAGDQVVAVDDQSDYPEDVPVTKLSGYQPNVEAILEYEPDLVIASDDTGDLVSGLDKARVPTLVLPAAADLEETYSQLERVGQATGHVEEAAELVDETRSGIEQAVADAPELEGVSYFHELSPDLYSATSATFIGSVYGLFGLENIADEAKGGDDYPQLASEYVVGADPDLVFLADGFCCGVTAEDVAKRPGWQQVPAVVDEQVHVIDEDIASRWGPRTLDFVQQVSEILQERETALDGAGG</sequence>
<protein>
    <submittedName>
        <fullName evidence="4">ABC transporter substrate-binding protein</fullName>
    </submittedName>
</protein>
<keyword evidence="5" id="KW-1185">Reference proteome</keyword>
<dbReference type="PROSITE" id="PS50983">
    <property type="entry name" value="FE_B12_PBP"/>
    <property type="match status" value="1"/>
</dbReference>
<dbReference type="InterPro" id="IPR050902">
    <property type="entry name" value="ABC_Transporter_SBP"/>
</dbReference>
<comment type="similarity">
    <text evidence="1">Belongs to the bacterial solute-binding protein 8 family.</text>
</comment>
<evidence type="ECO:0000313" key="5">
    <source>
        <dbReference type="Proteomes" id="UP000294894"/>
    </source>
</evidence>
<dbReference type="PANTHER" id="PTHR30535:SF34">
    <property type="entry name" value="MOLYBDATE-BINDING PROTEIN MOLA"/>
    <property type="match status" value="1"/>
</dbReference>
<dbReference type="OrthoDB" id="6495095at2"/>
<dbReference type="Gene3D" id="3.40.50.1980">
    <property type="entry name" value="Nitrogenase molybdenum iron protein domain"/>
    <property type="match status" value="2"/>
</dbReference>
<evidence type="ECO:0000256" key="1">
    <source>
        <dbReference type="ARBA" id="ARBA00008814"/>
    </source>
</evidence>
<dbReference type="InterPro" id="IPR054828">
    <property type="entry name" value="Vit_B12_bind_prot"/>
</dbReference>
<proteinExistence type="inferred from homology"/>
<dbReference type="InterPro" id="IPR002491">
    <property type="entry name" value="ABC_transptr_periplasmic_BD"/>
</dbReference>
<gene>
    <name evidence="4" type="ORF">EXE57_18050</name>
</gene>
<feature type="domain" description="Fe/B12 periplasmic-binding" evidence="3">
    <location>
        <begin position="72"/>
        <end position="321"/>
    </location>
</feature>
<keyword evidence="2" id="KW-0732">Signal</keyword>
<accession>A0A4V1BEA8</accession>
<name>A0A4V1BEA8_9ACTN</name>
<reference evidence="4 5" key="1">
    <citation type="submission" date="2019-03" db="EMBL/GenBank/DDBJ databases">
        <title>Three New Species of Nocardioides, Nocardioides euryhalodurans sp. nov., Nocardioides seonyuensis sp. nov. and Nocardioides eburneoflavus sp. nov., Iolated from Soil.</title>
        <authorList>
            <person name="Roh S.G."/>
            <person name="Lee C."/>
            <person name="Kim M.-K."/>
            <person name="Kim S.B."/>
        </authorList>
    </citation>
    <scope>NUCLEOTIDE SEQUENCE [LARGE SCALE GENOMIC DNA]</scope>
    <source>
        <strain evidence="4 5">MMS17-SY117</strain>
    </source>
</reference>
<dbReference type="AlphaFoldDB" id="A0A4V1BEA8"/>
<dbReference type="Proteomes" id="UP000294894">
    <property type="component" value="Chromosome"/>
</dbReference>
<dbReference type="CDD" id="cd01143">
    <property type="entry name" value="YvrC"/>
    <property type="match status" value="1"/>
</dbReference>
<evidence type="ECO:0000313" key="4">
    <source>
        <dbReference type="EMBL" id="QBR93972.1"/>
    </source>
</evidence>
<dbReference type="PANTHER" id="PTHR30535">
    <property type="entry name" value="VITAMIN B12-BINDING PROTEIN"/>
    <property type="match status" value="1"/>
</dbReference>
<evidence type="ECO:0000256" key="2">
    <source>
        <dbReference type="ARBA" id="ARBA00022729"/>
    </source>
</evidence>
<dbReference type="EMBL" id="CP038267">
    <property type="protein sequence ID" value="QBR93972.1"/>
    <property type="molecule type" value="Genomic_DNA"/>
</dbReference>
<dbReference type="Pfam" id="PF01497">
    <property type="entry name" value="Peripla_BP_2"/>
    <property type="match status" value="1"/>
</dbReference>
<evidence type="ECO:0000259" key="3">
    <source>
        <dbReference type="PROSITE" id="PS50983"/>
    </source>
</evidence>
<dbReference type="KEGG" id="noy:EXE57_18050"/>
<dbReference type="NCBIfam" id="NF038402">
    <property type="entry name" value="TroA_like"/>
    <property type="match status" value="1"/>
</dbReference>
<organism evidence="4 5">
    <name type="scientific">Nocardioides euryhalodurans</name>
    <dbReference type="NCBI Taxonomy" id="2518370"/>
    <lineage>
        <taxon>Bacteria</taxon>
        <taxon>Bacillati</taxon>
        <taxon>Actinomycetota</taxon>
        <taxon>Actinomycetes</taxon>
        <taxon>Propionibacteriales</taxon>
        <taxon>Nocardioidaceae</taxon>
        <taxon>Nocardioides</taxon>
    </lineage>
</organism>
<dbReference type="RefSeq" id="WP_135079926.1">
    <property type="nucleotide sequence ID" value="NZ_CP038267.1"/>
</dbReference>
<dbReference type="SUPFAM" id="SSF53807">
    <property type="entry name" value="Helical backbone' metal receptor"/>
    <property type="match status" value="1"/>
</dbReference>